<feature type="domain" description="PNPLA" evidence="6">
    <location>
        <begin position="5"/>
        <end position="176"/>
    </location>
</feature>
<dbReference type="RefSeq" id="WP_097206369.1">
    <property type="nucleotide sequence ID" value="NZ_JACHXB010000002.1"/>
</dbReference>
<name>A0A285EBH0_9ACTN</name>
<evidence type="ECO:0000313" key="8">
    <source>
        <dbReference type="Proteomes" id="UP000219514"/>
    </source>
</evidence>
<feature type="short sequence motif" description="DGA/G" evidence="4">
    <location>
        <begin position="163"/>
        <end position="165"/>
    </location>
</feature>
<dbReference type="InterPro" id="IPR050301">
    <property type="entry name" value="NTE"/>
</dbReference>
<dbReference type="PANTHER" id="PTHR14226:SF57">
    <property type="entry name" value="BLR7027 PROTEIN"/>
    <property type="match status" value="1"/>
</dbReference>
<evidence type="ECO:0000256" key="4">
    <source>
        <dbReference type="PROSITE-ProRule" id="PRU01161"/>
    </source>
</evidence>
<feature type="short sequence motif" description="GXGXXG" evidence="4">
    <location>
        <begin position="9"/>
        <end position="14"/>
    </location>
</feature>
<reference evidence="7 8" key="1">
    <citation type="submission" date="2017-09" db="EMBL/GenBank/DDBJ databases">
        <authorList>
            <person name="Ehlers B."/>
            <person name="Leendertz F.H."/>
        </authorList>
    </citation>
    <scope>NUCLEOTIDE SEQUENCE [LARGE SCALE GENOMIC DNA]</scope>
    <source>
        <strain evidence="7 8">DSM 46844</strain>
    </source>
</reference>
<dbReference type="GO" id="GO:0016042">
    <property type="term" value="P:lipid catabolic process"/>
    <property type="evidence" value="ECO:0007669"/>
    <property type="project" value="UniProtKB-UniRule"/>
</dbReference>
<feature type="region of interest" description="Disordered" evidence="5">
    <location>
        <begin position="265"/>
        <end position="298"/>
    </location>
</feature>
<evidence type="ECO:0000256" key="1">
    <source>
        <dbReference type="ARBA" id="ARBA00022801"/>
    </source>
</evidence>
<proteinExistence type="predicted"/>
<evidence type="ECO:0000256" key="3">
    <source>
        <dbReference type="ARBA" id="ARBA00023098"/>
    </source>
</evidence>
<keyword evidence="2 4" id="KW-0442">Lipid degradation</keyword>
<dbReference type="SUPFAM" id="SSF52151">
    <property type="entry name" value="FabD/lysophospholipase-like"/>
    <property type="match status" value="1"/>
</dbReference>
<dbReference type="AlphaFoldDB" id="A0A285EBH0"/>
<dbReference type="OrthoDB" id="4080114at2"/>
<keyword evidence="8" id="KW-1185">Reference proteome</keyword>
<feature type="short sequence motif" description="GXSXG" evidence="4">
    <location>
        <begin position="36"/>
        <end position="40"/>
    </location>
</feature>
<dbReference type="InterPro" id="IPR016035">
    <property type="entry name" value="Acyl_Trfase/lysoPLipase"/>
</dbReference>
<feature type="active site" description="Proton acceptor" evidence="4">
    <location>
        <position position="163"/>
    </location>
</feature>
<keyword evidence="3 4" id="KW-0443">Lipid metabolism</keyword>
<evidence type="ECO:0000313" key="7">
    <source>
        <dbReference type="EMBL" id="SNX96330.1"/>
    </source>
</evidence>
<gene>
    <name evidence="7" type="ORF">SAMN06893097_10444</name>
</gene>
<dbReference type="CDD" id="cd07209">
    <property type="entry name" value="Pat_hypo_Ecoli_Z1214_like"/>
    <property type="match status" value="1"/>
</dbReference>
<feature type="compositionally biased region" description="Basic and acidic residues" evidence="5">
    <location>
        <begin position="268"/>
        <end position="278"/>
    </location>
</feature>
<protein>
    <submittedName>
        <fullName evidence="7">NTE family protein</fullName>
    </submittedName>
</protein>
<dbReference type="PROSITE" id="PS51635">
    <property type="entry name" value="PNPLA"/>
    <property type="match status" value="1"/>
</dbReference>
<keyword evidence="1 4" id="KW-0378">Hydrolase</keyword>
<evidence type="ECO:0000256" key="5">
    <source>
        <dbReference type="SAM" id="MobiDB-lite"/>
    </source>
</evidence>
<dbReference type="GO" id="GO:0016787">
    <property type="term" value="F:hydrolase activity"/>
    <property type="evidence" value="ECO:0007669"/>
    <property type="project" value="UniProtKB-UniRule"/>
</dbReference>
<evidence type="ECO:0000259" key="6">
    <source>
        <dbReference type="PROSITE" id="PS51635"/>
    </source>
</evidence>
<organism evidence="7 8">
    <name type="scientific">Geodermatophilus sabuli</name>
    <dbReference type="NCBI Taxonomy" id="1564158"/>
    <lineage>
        <taxon>Bacteria</taxon>
        <taxon>Bacillati</taxon>
        <taxon>Actinomycetota</taxon>
        <taxon>Actinomycetes</taxon>
        <taxon>Geodermatophilales</taxon>
        <taxon>Geodermatophilaceae</taxon>
        <taxon>Geodermatophilus</taxon>
    </lineage>
</organism>
<feature type="active site" description="Nucleophile" evidence="4">
    <location>
        <position position="38"/>
    </location>
</feature>
<dbReference type="EMBL" id="OBDO01000004">
    <property type="protein sequence ID" value="SNX96330.1"/>
    <property type="molecule type" value="Genomic_DNA"/>
</dbReference>
<dbReference type="Proteomes" id="UP000219514">
    <property type="component" value="Unassembled WGS sequence"/>
</dbReference>
<evidence type="ECO:0000256" key="2">
    <source>
        <dbReference type="ARBA" id="ARBA00022963"/>
    </source>
</evidence>
<accession>A0A285EBH0</accession>
<sequence>MTTAFVLSGGGSLGAVQVGMLQALAERAIAPDLLLGTSAGALNAVFVAAHGTRPPALDRLAAIWTALRRDDVFPVRAPQVVLALAGARDALCSDHGLERLVRRHIGFARLEDAPIPVHLVATDLLSGEEVLLSDGDAVSAVLASSAVPAVLPPVRRNGQTLVDGGLADNAAISQALVLGADRVYVLPTGYACALPFPPTRPLAVAVQALSLLVQQRLIADVARYADQVDLVVLPPLCPLRISAIDFRHAAELCRRARTAAAAWLDSDAPGRPDPERVLGLHGHPSPPTGDAHRTDLPA</sequence>
<dbReference type="PANTHER" id="PTHR14226">
    <property type="entry name" value="NEUROPATHY TARGET ESTERASE/SWISS CHEESE D.MELANOGASTER"/>
    <property type="match status" value="1"/>
</dbReference>
<dbReference type="Gene3D" id="3.40.1090.10">
    <property type="entry name" value="Cytosolic phospholipase A2 catalytic domain"/>
    <property type="match status" value="2"/>
</dbReference>
<dbReference type="InterPro" id="IPR002641">
    <property type="entry name" value="PNPLA_dom"/>
</dbReference>
<dbReference type="Pfam" id="PF01734">
    <property type="entry name" value="Patatin"/>
    <property type="match status" value="1"/>
</dbReference>